<accession>A0A1V4DFV8</accession>
<evidence type="ECO:0000313" key="3">
    <source>
        <dbReference type="Proteomes" id="UP000189970"/>
    </source>
</evidence>
<gene>
    <name evidence="2" type="ORF">BW731_03540</name>
</gene>
<feature type="transmembrane region" description="Helical" evidence="1">
    <location>
        <begin position="52"/>
        <end position="72"/>
    </location>
</feature>
<dbReference type="AlphaFoldDB" id="A0A1V4DFV8"/>
<evidence type="ECO:0000256" key="1">
    <source>
        <dbReference type="SAM" id="Phobius"/>
    </source>
</evidence>
<feature type="transmembrane region" description="Helical" evidence="1">
    <location>
        <begin position="78"/>
        <end position="97"/>
    </location>
</feature>
<keyword evidence="1" id="KW-0812">Transmembrane</keyword>
<dbReference type="RefSeq" id="WP_079345777.1">
    <property type="nucleotide sequence ID" value="NZ_MVAB01000001.1"/>
</dbReference>
<keyword evidence="1" id="KW-1133">Transmembrane helix</keyword>
<feature type="transmembrane region" description="Helical" evidence="1">
    <location>
        <begin position="29"/>
        <end position="47"/>
    </location>
</feature>
<protein>
    <submittedName>
        <fullName evidence="2">Uncharacterized protein</fullName>
    </submittedName>
</protein>
<comment type="caution">
    <text evidence="2">The sequence shown here is derived from an EMBL/GenBank/DDBJ whole genome shotgun (WGS) entry which is preliminary data.</text>
</comment>
<keyword evidence="3" id="KW-1185">Reference proteome</keyword>
<evidence type="ECO:0000313" key="2">
    <source>
        <dbReference type="EMBL" id="OPF87343.1"/>
    </source>
</evidence>
<organism evidence="2 3">
    <name type="scientific">Vagococcus martis</name>
    <dbReference type="NCBI Taxonomy" id="1768210"/>
    <lineage>
        <taxon>Bacteria</taxon>
        <taxon>Bacillati</taxon>
        <taxon>Bacillota</taxon>
        <taxon>Bacilli</taxon>
        <taxon>Lactobacillales</taxon>
        <taxon>Enterococcaceae</taxon>
        <taxon>Vagococcus</taxon>
    </lineage>
</organism>
<dbReference type="Proteomes" id="UP000189970">
    <property type="component" value="Unassembled WGS sequence"/>
</dbReference>
<reference evidence="2 3" key="1">
    <citation type="submission" date="2017-02" db="EMBL/GenBank/DDBJ databases">
        <title>Vagococcus cremeus sp. nov., isolated from the small intestine of a marten, Martes flavigula.</title>
        <authorList>
            <person name="Tak E.J."/>
            <person name="Bae J.-W."/>
        </authorList>
    </citation>
    <scope>NUCLEOTIDE SEQUENCE [LARGE SCALE GENOMIC DNA]</scope>
    <source>
        <strain evidence="2 3">D7T301</strain>
    </source>
</reference>
<proteinExistence type="predicted"/>
<sequence>MFYILTVLSMLYGILMALATIKIMSFSEHPIIFIINLVGALCLILYVKDYRLLYVGVAILFIAALLNGMIVLNRLTPSHIVVRLIVSLVLIGANYLIHYSK</sequence>
<dbReference type="EMBL" id="MVAB01000001">
    <property type="protein sequence ID" value="OPF87343.1"/>
    <property type="molecule type" value="Genomic_DNA"/>
</dbReference>
<keyword evidence="1" id="KW-0472">Membrane</keyword>
<name>A0A1V4DFV8_9ENTE</name>